<feature type="domain" description="DUF2666" evidence="1">
    <location>
        <begin position="6"/>
        <end position="138"/>
    </location>
</feature>
<evidence type="ECO:0000259" key="1">
    <source>
        <dbReference type="Pfam" id="PF10869"/>
    </source>
</evidence>
<name>A0A833A753_9EURY</name>
<organism evidence="2 3">
    <name type="scientific">Methanothermococcus okinawensis</name>
    <dbReference type="NCBI Taxonomy" id="155863"/>
    <lineage>
        <taxon>Archaea</taxon>
        <taxon>Methanobacteriati</taxon>
        <taxon>Methanobacteriota</taxon>
        <taxon>Methanomada group</taxon>
        <taxon>Methanococci</taxon>
        <taxon>Methanococcales</taxon>
        <taxon>Methanococcaceae</taxon>
        <taxon>Methanothermococcus</taxon>
    </lineage>
</organism>
<accession>A0A833A753</accession>
<dbReference type="EMBL" id="DQVW01000078">
    <property type="protein sequence ID" value="HIQ32661.1"/>
    <property type="molecule type" value="Genomic_DNA"/>
</dbReference>
<proteinExistence type="predicted"/>
<protein>
    <submittedName>
        <fullName evidence="2">DUF2666 domain-containing protein</fullName>
    </submittedName>
</protein>
<reference evidence="2" key="1">
    <citation type="journal article" date="2020" name="ISME J.">
        <title>Gammaproteobacteria mediating utilization of methyl-, sulfur- and petroleum organic compounds in deep ocean hydrothermal plumes.</title>
        <authorList>
            <person name="Zhou Z."/>
            <person name="Liu Y."/>
            <person name="Pan J."/>
            <person name="Cron B.R."/>
            <person name="Toner B.M."/>
            <person name="Anantharaman K."/>
            <person name="Breier J.A."/>
            <person name="Dick G.J."/>
            <person name="Li M."/>
        </authorList>
    </citation>
    <scope>NUCLEOTIDE SEQUENCE</scope>
    <source>
        <strain evidence="2">SZUA-1534</strain>
    </source>
</reference>
<dbReference type="Pfam" id="PF10869">
    <property type="entry name" value="DUF2666"/>
    <property type="match status" value="1"/>
</dbReference>
<dbReference type="InterPro" id="IPR022620">
    <property type="entry name" value="DUF2666"/>
</dbReference>
<dbReference type="AlphaFoldDB" id="A0A833A753"/>
<gene>
    <name evidence="2" type="ORF">EYH55_04195</name>
</gene>
<dbReference type="Proteomes" id="UP000623215">
    <property type="component" value="Unassembled WGS sequence"/>
</dbReference>
<comment type="caution">
    <text evidence="2">The sequence shown here is derived from an EMBL/GenBank/DDBJ whole genome shotgun (WGS) entry which is preliminary data.</text>
</comment>
<sequence>MTVKREEGIQFRARKGDWFVVKKMEIDENTEDIDIARLLISIDETLDRKILEYLPFDMKKLEEIADEIYKKKGRVKEEDILEAIKKLKSPKITRRLKEITDSKEGVEILRIILNRMVLERLGIKTRIDTKLIEKFIEKEMLSKG</sequence>
<evidence type="ECO:0000313" key="2">
    <source>
        <dbReference type="EMBL" id="HIQ32661.1"/>
    </source>
</evidence>
<evidence type="ECO:0000313" key="3">
    <source>
        <dbReference type="Proteomes" id="UP000623215"/>
    </source>
</evidence>